<accession>A0AAN8JIN6</accession>
<gene>
    <name evidence="1" type="ORF">SNE40_015761</name>
</gene>
<name>A0AAN8JIN6_PATCE</name>
<dbReference type="AlphaFoldDB" id="A0AAN8JIN6"/>
<reference evidence="1 2" key="1">
    <citation type="submission" date="2024-01" db="EMBL/GenBank/DDBJ databases">
        <title>The genome of the rayed Mediterranean limpet Patella caerulea (Linnaeus, 1758).</title>
        <authorList>
            <person name="Anh-Thu Weber A."/>
            <person name="Halstead-Nussloch G."/>
        </authorList>
    </citation>
    <scope>NUCLEOTIDE SEQUENCE [LARGE SCALE GENOMIC DNA]</scope>
    <source>
        <strain evidence="1">AATW-2023a</strain>
        <tissue evidence="1">Whole specimen</tissue>
    </source>
</reference>
<comment type="caution">
    <text evidence="1">The sequence shown here is derived from an EMBL/GenBank/DDBJ whole genome shotgun (WGS) entry which is preliminary data.</text>
</comment>
<protein>
    <recommendedName>
        <fullName evidence="3">L-Fucosyltransferase</fullName>
    </recommendedName>
</protein>
<evidence type="ECO:0008006" key="3">
    <source>
        <dbReference type="Google" id="ProtNLM"/>
    </source>
</evidence>
<proteinExistence type="predicted"/>
<sequence length="379" mass="43783">MKIKRCLILAGSVGLCVILINLSSFPNVRNTEDDTNNDKQKKRDINVRENSLDKHIVETNSTNRYLIYHCDGRSSCGGWTDRLKGIVTGYILSTLTNRKFGIRITDIPCNLSSIIQPNTINWDYNLALKNSSISKHFYVGSTPFYKNIKEMDFNMEFKKPIVFFRTNLDHVDGLKQNKLYSTQLSWMKHLSRDQVYAKIVKELFTLAPDSQKLMDTFMKTALPSEKHKLVCAHVRRGRNPTVPNDSQVRVSDEDVLRVWKFLRHYNNPDIYRIFFTSDSESDVTHARNLFPDQMVENKGQVIHFEKASGQKNCEGFRKVLVDQQILMKCDVLMISFSGFSRMAAYVRAKDEDTFCLLRNHTGIIPCKPSVMKELYHVMG</sequence>
<organism evidence="1 2">
    <name type="scientific">Patella caerulea</name>
    <name type="common">Rayed Mediterranean limpet</name>
    <dbReference type="NCBI Taxonomy" id="87958"/>
    <lineage>
        <taxon>Eukaryota</taxon>
        <taxon>Metazoa</taxon>
        <taxon>Spiralia</taxon>
        <taxon>Lophotrochozoa</taxon>
        <taxon>Mollusca</taxon>
        <taxon>Gastropoda</taxon>
        <taxon>Patellogastropoda</taxon>
        <taxon>Patelloidea</taxon>
        <taxon>Patellidae</taxon>
        <taxon>Patella</taxon>
    </lineage>
</organism>
<evidence type="ECO:0000313" key="1">
    <source>
        <dbReference type="EMBL" id="KAK6177715.1"/>
    </source>
</evidence>
<keyword evidence="2" id="KW-1185">Reference proteome</keyword>
<evidence type="ECO:0000313" key="2">
    <source>
        <dbReference type="Proteomes" id="UP001347796"/>
    </source>
</evidence>
<dbReference type="Gene3D" id="3.40.50.11350">
    <property type="match status" value="1"/>
</dbReference>
<dbReference type="EMBL" id="JAZGQO010000010">
    <property type="protein sequence ID" value="KAK6177715.1"/>
    <property type="molecule type" value="Genomic_DNA"/>
</dbReference>
<dbReference type="Proteomes" id="UP001347796">
    <property type="component" value="Unassembled WGS sequence"/>
</dbReference>